<dbReference type="SMART" id="SM00388">
    <property type="entry name" value="HisKA"/>
    <property type="match status" value="1"/>
</dbReference>
<dbReference type="CDD" id="cd16922">
    <property type="entry name" value="HATPase_EvgS-ArcB-TorS-like"/>
    <property type="match status" value="1"/>
</dbReference>
<evidence type="ECO:0000256" key="1">
    <source>
        <dbReference type="ARBA" id="ARBA00000085"/>
    </source>
</evidence>
<keyword evidence="17" id="KW-0349">Heme</keyword>
<feature type="domain" description="Response regulatory" evidence="21">
    <location>
        <begin position="548"/>
        <end position="660"/>
    </location>
</feature>
<gene>
    <name evidence="23" type="ORF">DSM106972_044240</name>
</gene>
<dbReference type="Pfam" id="PF00072">
    <property type="entry name" value="Response_reg"/>
    <property type="match status" value="2"/>
</dbReference>
<reference evidence="23" key="2">
    <citation type="journal article" date="2019" name="Genome Biol. Evol.">
        <title>Day and night: Metabolic profiles and evolutionary relationships of six axenic non-marine cyanobacteria.</title>
        <authorList>
            <person name="Will S.E."/>
            <person name="Henke P."/>
            <person name="Boedeker C."/>
            <person name="Huang S."/>
            <person name="Brinkmann H."/>
            <person name="Rohde M."/>
            <person name="Jarek M."/>
            <person name="Friedl T."/>
            <person name="Seufert S."/>
            <person name="Schumacher M."/>
            <person name="Overmann J."/>
            <person name="Neumann-Schaal M."/>
            <person name="Petersen J."/>
        </authorList>
    </citation>
    <scope>NUCLEOTIDE SEQUENCE [LARGE SCALE GENOMIC DNA]</scope>
    <source>
        <strain evidence="23">PCC 7102</strain>
    </source>
</reference>
<keyword evidence="11 17" id="KW-0408">Iron</keyword>
<comment type="catalytic activity">
    <reaction evidence="1">
        <text>ATP + protein L-histidine = ADP + protein N-phospho-L-histidine.</text>
        <dbReference type="EC" id="2.7.13.3"/>
    </reaction>
</comment>
<dbReference type="PANTHER" id="PTHR43047:SF72">
    <property type="entry name" value="OSMOSENSING HISTIDINE PROTEIN KINASE SLN1"/>
    <property type="match status" value="1"/>
</dbReference>
<dbReference type="InterPro" id="IPR001789">
    <property type="entry name" value="Sig_transdc_resp-reg_receiver"/>
</dbReference>
<keyword evidence="19" id="KW-1133">Transmembrane helix</keyword>
<dbReference type="GO" id="GO:0005524">
    <property type="term" value="F:ATP binding"/>
    <property type="evidence" value="ECO:0007669"/>
    <property type="project" value="UniProtKB-KW"/>
</dbReference>
<dbReference type="PROSITE" id="PS51007">
    <property type="entry name" value="CYTC"/>
    <property type="match status" value="1"/>
</dbReference>
<feature type="coiled-coil region" evidence="18">
    <location>
        <begin position="675"/>
        <end position="702"/>
    </location>
</feature>
<protein>
    <recommendedName>
        <fullName evidence="15">Circadian input-output histidine kinase CikA</fullName>
        <ecNumber evidence="4">2.7.13.3</ecNumber>
    </recommendedName>
</protein>
<dbReference type="CDD" id="cd00082">
    <property type="entry name" value="HisKA"/>
    <property type="match status" value="1"/>
</dbReference>
<evidence type="ECO:0000256" key="8">
    <source>
        <dbReference type="ARBA" id="ARBA00022741"/>
    </source>
</evidence>
<dbReference type="SUPFAM" id="SSF55874">
    <property type="entry name" value="ATPase domain of HSP90 chaperone/DNA topoisomerase II/histidine kinase"/>
    <property type="match status" value="1"/>
</dbReference>
<feature type="domain" description="Cytochrome c" evidence="22">
    <location>
        <begin position="110"/>
        <end position="266"/>
    </location>
</feature>
<keyword evidence="19" id="KW-0812">Transmembrane</keyword>
<dbReference type="PRINTS" id="PR00344">
    <property type="entry name" value="BCTRLSENSOR"/>
</dbReference>
<evidence type="ECO:0000256" key="10">
    <source>
        <dbReference type="ARBA" id="ARBA00022840"/>
    </source>
</evidence>
<dbReference type="Gene3D" id="3.30.565.10">
    <property type="entry name" value="Histidine kinase-like ATPase, C-terminal domain"/>
    <property type="match status" value="1"/>
</dbReference>
<dbReference type="FunFam" id="3.30.565.10:FF:000010">
    <property type="entry name" value="Sensor histidine kinase RcsC"/>
    <property type="match status" value="1"/>
</dbReference>
<dbReference type="Pfam" id="PF00512">
    <property type="entry name" value="HisKA"/>
    <property type="match status" value="1"/>
</dbReference>
<dbReference type="InterPro" id="IPR036890">
    <property type="entry name" value="HATPase_C_sf"/>
</dbReference>
<dbReference type="AlphaFoldDB" id="A0A433VFI7"/>
<dbReference type="CDD" id="cd06225">
    <property type="entry name" value="HAMP"/>
    <property type="match status" value="1"/>
</dbReference>
<dbReference type="Proteomes" id="UP000271624">
    <property type="component" value="Unassembled WGS sequence"/>
</dbReference>
<dbReference type="GO" id="GO:0009055">
    <property type="term" value="F:electron transfer activity"/>
    <property type="evidence" value="ECO:0007669"/>
    <property type="project" value="InterPro"/>
</dbReference>
<evidence type="ECO:0000256" key="19">
    <source>
        <dbReference type="SAM" id="Phobius"/>
    </source>
</evidence>
<evidence type="ECO:0000256" key="4">
    <source>
        <dbReference type="ARBA" id="ARBA00012438"/>
    </source>
</evidence>
<proteinExistence type="inferred from homology"/>
<evidence type="ECO:0000259" key="20">
    <source>
        <dbReference type="PROSITE" id="PS50109"/>
    </source>
</evidence>
<dbReference type="InterPro" id="IPR011006">
    <property type="entry name" value="CheY-like_superfamily"/>
</dbReference>
<evidence type="ECO:0000256" key="9">
    <source>
        <dbReference type="ARBA" id="ARBA00022777"/>
    </source>
</evidence>
<dbReference type="FunFam" id="1.10.287.130:FF:000038">
    <property type="entry name" value="Sensory transduction histidine kinase"/>
    <property type="match status" value="1"/>
</dbReference>
<evidence type="ECO:0000256" key="6">
    <source>
        <dbReference type="ARBA" id="ARBA00022679"/>
    </source>
</evidence>
<dbReference type="SUPFAM" id="SSF52172">
    <property type="entry name" value="CheY-like"/>
    <property type="match status" value="2"/>
</dbReference>
<dbReference type="InterPro" id="IPR005467">
    <property type="entry name" value="His_kinase_dom"/>
</dbReference>
<organism evidence="23 24">
    <name type="scientific">Dulcicalothrix desertica PCC 7102</name>
    <dbReference type="NCBI Taxonomy" id="232991"/>
    <lineage>
        <taxon>Bacteria</taxon>
        <taxon>Bacillati</taxon>
        <taxon>Cyanobacteriota</taxon>
        <taxon>Cyanophyceae</taxon>
        <taxon>Nostocales</taxon>
        <taxon>Calotrichaceae</taxon>
        <taxon>Dulcicalothrix</taxon>
    </lineage>
</organism>
<dbReference type="Pfam" id="PF02518">
    <property type="entry name" value="HATPase_c"/>
    <property type="match status" value="1"/>
</dbReference>
<keyword evidence="7 17" id="KW-0479">Metal-binding</keyword>
<dbReference type="InterPro" id="IPR009056">
    <property type="entry name" value="Cyt_c-like_dom"/>
</dbReference>
<evidence type="ECO:0000256" key="16">
    <source>
        <dbReference type="PROSITE-ProRule" id="PRU00169"/>
    </source>
</evidence>
<evidence type="ECO:0000256" key="15">
    <source>
        <dbReference type="ARBA" id="ARBA00074306"/>
    </source>
</evidence>
<evidence type="ECO:0000256" key="2">
    <source>
        <dbReference type="ARBA" id="ARBA00004370"/>
    </source>
</evidence>
<evidence type="ECO:0000256" key="12">
    <source>
        <dbReference type="ARBA" id="ARBA00023012"/>
    </source>
</evidence>
<keyword evidence="13 19" id="KW-0472">Membrane</keyword>
<dbReference type="InterPro" id="IPR021796">
    <property type="entry name" value="Tll0287-like_dom"/>
</dbReference>
<dbReference type="Gene3D" id="6.10.340.10">
    <property type="match status" value="1"/>
</dbReference>
<evidence type="ECO:0000259" key="21">
    <source>
        <dbReference type="PROSITE" id="PS50110"/>
    </source>
</evidence>
<dbReference type="GO" id="GO:0005886">
    <property type="term" value="C:plasma membrane"/>
    <property type="evidence" value="ECO:0007669"/>
    <property type="project" value="TreeGrafter"/>
</dbReference>
<feature type="transmembrane region" description="Helical" evidence="19">
    <location>
        <begin position="183"/>
        <end position="206"/>
    </location>
</feature>
<dbReference type="PROSITE" id="PS50110">
    <property type="entry name" value="RESPONSE_REGULATORY"/>
    <property type="match status" value="2"/>
</dbReference>
<evidence type="ECO:0000256" key="7">
    <source>
        <dbReference type="ARBA" id="ARBA00022723"/>
    </source>
</evidence>
<evidence type="ECO:0000256" key="18">
    <source>
        <dbReference type="SAM" id="Coils"/>
    </source>
</evidence>
<feature type="modified residue" description="4-aspartylphosphate" evidence="16">
    <location>
        <position position="720"/>
    </location>
</feature>
<keyword evidence="10" id="KW-0067">ATP-binding</keyword>
<dbReference type="SUPFAM" id="SSF47384">
    <property type="entry name" value="Homodimeric domain of signal transducing histidine kinase"/>
    <property type="match status" value="1"/>
</dbReference>
<comment type="similarity">
    <text evidence="3">In the N-terminal section; belongs to the phytochrome family.</text>
</comment>
<keyword evidence="5 16" id="KW-0597">Phosphoprotein</keyword>
<evidence type="ECO:0000256" key="3">
    <source>
        <dbReference type="ARBA" id="ARBA00006402"/>
    </source>
</evidence>
<dbReference type="InterPro" id="IPR036097">
    <property type="entry name" value="HisK_dim/P_sf"/>
</dbReference>
<dbReference type="PROSITE" id="PS50109">
    <property type="entry name" value="HIS_KIN"/>
    <property type="match status" value="1"/>
</dbReference>
<dbReference type="Gene3D" id="3.40.50.2300">
    <property type="match status" value="2"/>
</dbReference>
<feature type="domain" description="Response regulatory" evidence="21">
    <location>
        <begin position="671"/>
        <end position="788"/>
    </location>
</feature>
<dbReference type="Pfam" id="PF11845">
    <property type="entry name" value="Tll0287-like"/>
    <property type="match status" value="1"/>
</dbReference>
<name>A0A433VFI7_9CYAN</name>
<dbReference type="SMART" id="SM00448">
    <property type="entry name" value="REC"/>
    <property type="match status" value="2"/>
</dbReference>
<dbReference type="EMBL" id="RSCL01000010">
    <property type="protein sequence ID" value="RUT04854.1"/>
    <property type="molecule type" value="Genomic_DNA"/>
</dbReference>
<evidence type="ECO:0000313" key="23">
    <source>
        <dbReference type="EMBL" id="RUT04854.1"/>
    </source>
</evidence>
<evidence type="ECO:0000256" key="5">
    <source>
        <dbReference type="ARBA" id="ARBA00022553"/>
    </source>
</evidence>
<dbReference type="InterPro" id="IPR004358">
    <property type="entry name" value="Sig_transdc_His_kin-like_C"/>
</dbReference>
<keyword evidence="18" id="KW-0175">Coiled coil</keyword>
<evidence type="ECO:0000313" key="24">
    <source>
        <dbReference type="Proteomes" id="UP000271624"/>
    </source>
</evidence>
<evidence type="ECO:0000256" key="13">
    <source>
        <dbReference type="ARBA" id="ARBA00023136"/>
    </source>
</evidence>
<keyword evidence="24" id="KW-1185">Reference proteome</keyword>
<evidence type="ECO:0000259" key="22">
    <source>
        <dbReference type="PROSITE" id="PS51007"/>
    </source>
</evidence>
<dbReference type="InterPro" id="IPR003594">
    <property type="entry name" value="HATPase_dom"/>
</dbReference>
<evidence type="ECO:0000256" key="11">
    <source>
        <dbReference type="ARBA" id="ARBA00023004"/>
    </source>
</evidence>
<evidence type="ECO:0000256" key="14">
    <source>
        <dbReference type="ARBA" id="ARBA00023306"/>
    </source>
</evidence>
<comment type="subcellular location">
    <subcellularLocation>
        <location evidence="2">Membrane</location>
    </subcellularLocation>
</comment>
<keyword evidence="12" id="KW-0902">Two-component regulatory system</keyword>
<dbReference type="GO" id="GO:0009927">
    <property type="term" value="F:histidine phosphotransfer kinase activity"/>
    <property type="evidence" value="ECO:0007669"/>
    <property type="project" value="TreeGrafter"/>
</dbReference>
<evidence type="ECO:0000256" key="17">
    <source>
        <dbReference type="PROSITE-ProRule" id="PRU00433"/>
    </source>
</evidence>
<keyword evidence="6" id="KW-0808">Transferase</keyword>
<dbReference type="SMART" id="SM00387">
    <property type="entry name" value="HATPase_c"/>
    <property type="match status" value="1"/>
</dbReference>
<sequence>MHSKAEDEVATKTEILTQIINSVRDYTDKNIQPLLNDKVETEARFVAEVVPAFSANQVFENFKKKSEYSNFIYKEATLNPTNLKDKVDDFEKVLVEQFRAKPNLKRTNGYRVQHGEKYFYIAQPLAVTKASCLECHSTPDQAPKSMIAAYGDKNGFGWNLNEIVASQMVYVPAGEVFAQGNKYLSLSMGIFISIFTAVVLLINWLLNRTVIQPIRQLTGIAKQASSGILTSEVLSKFDSPQIAKFTNRYDEPGELSRAFQYMAHEVAEREQNLSSAVEERTSQLAETMKEAERAKLDAENANSAKSHFLANMSHELRTPLNAIIGYSEILFEEMTDANSTQLIPDVQKIHGAGKHLLELINSILDLSKIEAGKMELYLETFDIAAMIQDVAATIQPLINKHGNKLILNYSHDIGTMRSDITKLRQSLFNLLSNASKFTENGKITLTVKNQNKCTTISVSDTGIGMTPEQLANIFQAFSQADASTTRKYGGTGLGLVITQKFCQMMGGNISVESIFGEGTTFTIVLPEQIQQGTELKKEVKELKVKQGIVLVIDDDPAVLDLMQRYLEREGYSVVTAANPIDGLELAKQSPDVIILDVMMPEMNGWSVLSQLKQDPQSADIPVIMATIIDDFNLGMALGASDYLIKPINHERLMTVLQKYHTNCNRSGAPQSVLIVEDNTANRDMLRRQLQKAEWQVMEAENGRIALEVMQNYQPGIILLDLMMPEMDGFDFITELRKVEKWQSIPVIVLTAKDLTEEDRQRLDGQIERIYQKASYNYQTLFNEIKNALKK</sequence>
<dbReference type="EC" id="2.7.13.3" evidence="4"/>
<comment type="caution">
    <text evidence="23">The sequence shown here is derived from an EMBL/GenBank/DDBJ whole genome shotgun (WGS) entry which is preliminary data.</text>
</comment>
<keyword evidence="9" id="KW-0418">Kinase</keyword>
<keyword evidence="14" id="KW-0131">Cell cycle</keyword>
<reference evidence="23" key="1">
    <citation type="submission" date="2018-12" db="EMBL/GenBank/DDBJ databases">
        <authorList>
            <person name="Will S."/>
            <person name="Neumann-Schaal M."/>
            <person name="Henke P."/>
        </authorList>
    </citation>
    <scope>NUCLEOTIDE SEQUENCE</scope>
    <source>
        <strain evidence="23">PCC 7102</strain>
    </source>
</reference>
<dbReference type="InterPro" id="IPR003661">
    <property type="entry name" value="HisK_dim/P_dom"/>
</dbReference>
<dbReference type="GO" id="GO:0046872">
    <property type="term" value="F:metal ion binding"/>
    <property type="evidence" value="ECO:0007669"/>
    <property type="project" value="UniProtKB-KW"/>
</dbReference>
<dbReference type="CDD" id="cd17574">
    <property type="entry name" value="REC_OmpR"/>
    <property type="match status" value="2"/>
</dbReference>
<dbReference type="PANTHER" id="PTHR43047">
    <property type="entry name" value="TWO-COMPONENT HISTIDINE PROTEIN KINASE"/>
    <property type="match status" value="1"/>
</dbReference>
<dbReference type="GO" id="GO:0020037">
    <property type="term" value="F:heme binding"/>
    <property type="evidence" value="ECO:0007669"/>
    <property type="project" value="InterPro"/>
</dbReference>
<dbReference type="Gene3D" id="1.10.287.130">
    <property type="match status" value="1"/>
</dbReference>
<feature type="modified residue" description="4-aspartylphosphate" evidence="16">
    <location>
        <position position="596"/>
    </location>
</feature>
<feature type="domain" description="Histidine kinase" evidence="20">
    <location>
        <begin position="311"/>
        <end position="529"/>
    </location>
</feature>
<dbReference type="GO" id="GO:0000155">
    <property type="term" value="F:phosphorelay sensor kinase activity"/>
    <property type="evidence" value="ECO:0007669"/>
    <property type="project" value="InterPro"/>
</dbReference>
<keyword evidence="8" id="KW-0547">Nucleotide-binding</keyword>
<accession>A0A433VFI7</accession>